<organism evidence="1">
    <name type="scientific">Lepeophtheirus salmonis</name>
    <name type="common">Salmon louse</name>
    <name type="synonym">Caligus salmonis</name>
    <dbReference type="NCBI Taxonomy" id="72036"/>
    <lineage>
        <taxon>Eukaryota</taxon>
        <taxon>Metazoa</taxon>
        <taxon>Ecdysozoa</taxon>
        <taxon>Arthropoda</taxon>
        <taxon>Crustacea</taxon>
        <taxon>Multicrustacea</taxon>
        <taxon>Hexanauplia</taxon>
        <taxon>Copepoda</taxon>
        <taxon>Siphonostomatoida</taxon>
        <taxon>Caligidae</taxon>
        <taxon>Lepeophtheirus</taxon>
    </lineage>
</organism>
<accession>A0A0K2SXE9</accession>
<sequence length="59" mass="7003">MKRIKKSILKSKTQEIIGIINEQIDAFLSFDLLNNLSDIQLRLYIEQELTFYHYLISIS</sequence>
<reference evidence="1" key="1">
    <citation type="submission" date="2014-05" db="EMBL/GenBank/DDBJ databases">
        <authorList>
            <person name="Chronopoulou M."/>
        </authorList>
    </citation>
    <scope>NUCLEOTIDE SEQUENCE</scope>
    <source>
        <tissue evidence="1">Whole organism</tissue>
    </source>
</reference>
<evidence type="ECO:0000313" key="1">
    <source>
        <dbReference type="EMBL" id="CDW17951.1"/>
    </source>
</evidence>
<proteinExistence type="predicted"/>
<protein>
    <submittedName>
        <fullName evidence="1">Uncharacterized protein</fullName>
    </submittedName>
</protein>
<name>A0A0K2SXE9_LEPSM</name>
<dbReference type="AlphaFoldDB" id="A0A0K2SXE9"/>
<dbReference type="EMBL" id="HACA01000590">
    <property type="protein sequence ID" value="CDW17951.1"/>
    <property type="molecule type" value="Transcribed_RNA"/>
</dbReference>